<name>A0ABT3CKJ0_9MYCO</name>
<keyword evidence="2 8" id="KW-0813">Transport</keyword>
<evidence type="ECO:0000313" key="11">
    <source>
        <dbReference type="Proteomes" id="UP001526201"/>
    </source>
</evidence>
<evidence type="ECO:0000256" key="8">
    <source>
        <dbReference type="RuleBase" id="RU368020"/>
    </source>
</evidence>
<keyword evidence="3 8" id="KW-0479">Metal-binding</keyword>
<organism evidence="10 11">
    <name type="scientific">Mycolicibacterium komossense</name>
    <dbReference type="NCBI Taxonomy" id="1779"/>
    <lineage>
        <taxon>Bacteria</taxon>
        <taxon>Bacillati</taxon>
        <taxon>Actinomycetota</taxon>
        <taxon>Actinomycetes</taxon>
        <taxon>Mycobacteriales</taxon>
        <taxon>Mycobacteriaceae</taxon>
        <taxon>Mycolicibacterium</taxon>
    </lineage>
</organism>
<evidence type="ECO:0000256" key="6">
    <source>
        <dbReference type="ARBA" id="ARBA00023014"/>
    </source>
</evidence>
<keyword evidence="7" id="KW-0003">3Fe-4S</keyword>
<dbReference type="Gene3D" id="3.30.70.20">
    <property type="match status" value="1"/>
</dbReference>
<keyword evidence="5 8" id="KW-0408">Iron</keyword>
<dbReference type="InterPro" id="IPR051269">
    <property type="entry name" value="Fe-S_cluster_ET"/>
</dbReference>
<protein>
    <recommendedName>
        <fullName evidence="8">Ferredoxin</fullName>
    </recommendedName>
</protein>
<dbReference type="PROSITE" id="PS51379">
    <property type="entry name" value="4FE4S_FER_2"/>
    <property type="match status" value="1"/>
</dbReference>
<evidence type="ECO:0000256" key="7">
    <source>
        <dbReference type="ARBA" id="ARBA00023291"/>
    </source>
</evidence>
<keyword evidence="11" id="KW-1185">Reference proteome</keyword>
<dbReference type="RefSeq" id="WP_264071279.1">
    <property type="nucleotide sequence ID" value="NZ_JACKTY010000048.1"/>
</dbReference>
<dbReference type="PANTHER" id="PTHR36923">
    <property type="entry name" value="FERREDOXIN"/>
    <property type="match status" value="1"/>
</dbReference>
<accession>A0ABT3CKJ0</accession>
<sequence>MSYCRVTIDRSRCTGIGLCEAAAPDLFEIDDDGVAQLIGADVGTDRLPELEEAASNCPTQSIAVSTIG</sequence>
<dbReference type="SUPFAM" id="SSF54862">
    <property type="entry name" value="4Fe-4S ferredoxins"/>
    <property type="match status" value="1"/>
</dbReference>
<dbReference type="EMBL" id="JACKTY010000048">
    <property type="protein sequence ID" value="MCV7230004.1"/>
    <property type="molecule type" value="Genomic_DNA"/>
</dbReference>
<evidence type="ECO:0000256" key="1">
    <source>
        <dbReference type="ARBA" id="ARBA00001927"/>
    </source>
</evidence>
<evidence type="ECO:0000256" key="2">
    <source>
        <dbReference type="ARBA" id="ARBA00022448"/>
    </source>
</evidence>
<evidence type="ECO:0000256" key="4">
    <source>
        <dbReference type="ARBA" id="ARBA00022982"/>
    </source>
</evidence>
<comment type="cofactor">
    <cofactor evidence="1">
        <name>[3Fe-4S] cluster</name>
        <dbReference type="ChEBI" id="CHEBI:21137"/>
    </cofactor>
</comment>
<evidence type="ECO:0000259" key="9">
    <source>
        <dbReference type="PROSITE" id="PS51379"/>
    </source>
</evidence>
<dbReference type="Proteomes" id="UP001526201">
    <property type="component" value="Unassembled WGS sequence"/>
</dbReference>
<dbReference type="PANTHER" id="PTHR36923:SF3">
    <property type="entry name" value="FERREDOXIN"/>
    <property type="match status" value="1"/>
</dbReference>
<proteinExistence type="predicted"/>
<dbReference type="InterPro" id="IPR001080">
    <property type="entry name" value="3Fe4S_ferredoxin"/>
</dbReference>
<keyword evidence="6 8" id="KW-0411">Iron-sulfur</keyword>
<evidence type="ECO:0000313" key="10">
    <source>
        <dbReference type="EMBL" id="MCV7230004.1"/>
    </source>
</evidence>
<comment type="function">
    <text evidence="8">Ferredoxins are iron-sulfur proteins that transfer electrons in a wide variety of metabolic reactions.</text>
</comment>
<feature type="domain" description="4Fe-4S ferredoxin-type" evidence="9">
    <location>
        <begin position="4"/>
        <end position="32"/>
    </location>
</feature>
<reference evidence="10 11" key="1">
    <citation type="journal article" date="2022" name="BMC Genomics">
        <title>Comparative genome analysis of mycobacteria focusing on tRNA and non-coding RNA.</title>
        <authorList>
            <person name="Behra P.R.K."/>
            <person name="Pettersson B.M.F."/>
            <person name="Ramesh M."/>
            <person name="Das S."/>
            <person name="Dasgupta S."/>
            <person name="Kirsebom L.A."/>
        </authorList>
    </citation>
    <scope>NUCLEOTIDE SEQUENCE [LARGE SCALE GENOMIC DNA]</scope>
    <source>
        <strain evidence="10 11">DSM 44078</strain>
    </source>
</reference>
<comment type="caution">
    <text evidence="10">The sequence shown here is derived from an EMBL/GenBank/DDBJ whole genome shotgun (WGS) entry which is preliminary data.</text>
</comment>
<keyword evidence="4 8" id="KW-0249">Electron transport</keyword>
<dbReference type="PRINTS" id="PR00352">
    <property type="entry name" value="3FE4SFRDOXIN"/>
</dbReference>
<gene>
    <name evidence="10" type="ORF">H7J73_28740</name>
</gene>
<evidence type="ECO:0000256" key="5">
    <source>
        <dbReference type="ARBA" id="ARBA00023004"/>
    </source>
</evidence>
<evidence type="ECO:0000256" key="3">
    <source>
        <dbReference type="ARBA" id="ARBA00022723"/>
    </source>
</evidence>
<dbReference type="InterPro" id="IPR017896">
    <property type="entry name" value="4Fe4S_Fe-S-bd"/>
</dbReference>
<dbReference type="Pfam" id="PF13459">
    <property type="entry name" value="Fer4_15"/>
    <property type="match status" value="1"/>
</dbReference>